<keyword evidence="14" id="KW-1185">Reference proteome</keyword>
<reference evidence="13 14" key="1">
    <citation type="submission" date="2015-05" db="EMBL/GenBank/DDBJ databases">
        <title>Genome sequencing and analysis of members of genus Stenotrophomonas.</title>
        <authorList>
            <person name="Patil P.P."/>
            <person name="Midha S."/>
            <person name="Patil P.B."/>
        </authorList>
    </citation>
    <scope>NUCLEOTIDE SEQUENCE [LARGE SCALE GENOMIC DNA]</scope>
    <source>
        <strain evidence="13 14">DSM 12575</strain>
    </source>
</reference>
<keyword evidence="9 11" id="KW-0472">Membrane</keyword>
<evidence type="ECO:0000259" key="12">
    <source>
        <dbReference type="PROSITE" id="PS52015"/>
    </source>
</evidence>
<evidence type="ECO:0000256" key="5">
    <source>
        <dbReference type="ARBA" id="ARBA00022519"/>
    </source>
</evidence>
<accession>A0ABR5NKL5</accession>
<dbReference type="RefSeq" id="WP_055764957.1">
    <property type="nucleotide sequence ID" value="NZ_LDJG01000011.1"/>
</dbReference>
<evidence type="ECO:0000256" key="8">
    <source>
        <dbReference type="ARBA" id="ARBA00022989"/>
    </source>
</evidence>
<dbReference type="NCBIfam" id="TIGR01352">
    <property type="entry name" value="tonB_Cterm"/>
    <property type="match status" value="1"/>
</dbReference>
<evidence type="ECO:0000256" key="10">
    <source>
        <dbReference type="SAM" id="MobiDB-lite"/>
    </source>
</evidence>
<name>A0ABR5NKL5_9GAMM</name>
<evidence type="ECO:0000256" key="9">
    <source>
        <dbReference type="ARBA" id="ARBA00023136"/>
    </source>
</evidence>
<comment type="similarity">
    <text evidence="2">Belongs to the TonB family.</text>
</comment>
<evidence type="ECO:0000256" key="11">
    <source>
        <dbReference type="SAM" id="Phobius"/>
    </source>
</evidence>
<keyword evidence="8 11" id="KW-1133">Transmembrane helix</keyword>
<organism evidence="13 14">
    <name type="scientific">Stenotrophomonas nitritireducens</name>
    <dbReference type="NCBI Taxonomy" id="83617"/>
    <lineage>
        <taxon>Bacteria</taxon>
        <taxon>Pseudomonadati</taxon>
        <taxon>Pseudomonadota</taxon>
        <taxon>Gammaproteobacteria</taxon>
        <taxon>Lysobacterales</taxon>
        <taxon>Lysobacteraceae</taxon>
        <taxon>Stenotrophomonas</taxon>
    </lineage>
</organism>
<protein>
    <recommendedName>
        <fullName evidence="12">TonB C-terminal domain-containing protein</fullName>
    </recommendedName>
</protein>
<keyword evidence="3" id="KW-0813">Transport</keyword>
<feature type="region of interest" description="Disordered" evidence="10">
    <location>
        <begin position="74"/>
        <end position="105"/>
    </location>
</feature>
<dbReference type="InterPro" id="IPR051045">
    <property type="entry name" value="TonB-dependent_transducer"/>
</dbReference>
<evidence type="ECO:0000256" key="1">
    <source>
        <dbReference type="ARBA" id="ARBA00004383"/>
    </source>
</evidence>
<comment type="subcellular location">
    <subcellularLocation>
        <location evidence="1">Cell inner membrane</location>
        <topology evidence="1">Single-pass membrane protein</topology>
        <orientation evidence="1">Periplasmic side</orientation>
    </subcellularLocation>
</comment>
<dbReference type="PROSITE" id="PS52015">
    <property type="entry name" value="TONB_CTD"/>
    <property type="match status" value="1"/>
</dbReference>
<feature type="region of interest" description="Disordered" evidence="10">
    <location>
        <begin position="1"/>
        <end position="20"/>
    </location>
</feature>
<evidence type="ECO:0000256" key="2">
    <source>
        <dbReference type="ARBA" id="ARBA00006555"/>
    </source>
</evidence>
<sequence length="184" mass="19142">MSATHAHELNAAAQSGQPSSHSTSPVLWMALLLAILVGVLTLMWRHAERAPAVPASAETTPVVAAPTMDAPAAMRTPATASHGPRKPAAVGDRQARPLAGNPSPTYPPAALRAGVEGSVVASLQVDAQGKVTDASIVSHDGERSRDLDRAVLNTLGSWKFEPALRNGRAVATVVRVPVDFRTGR</sequence>
<gene>
    <name evidence="13" type="ORF">ABB22_08700</name>
</gene>
<dbReference type="SUPFAM" id="SSF74653">
    <property type="entry name" value="TolA/TonB C-terminal domain"/>
    <property type="match status" value="1"/>
</dbReference>
<dbReference type="Proteomes" id="UP000050902">
    <property type="component" value="Unassembled WGS sequence"/>
</dbReference>
<keyword evidence="4" id="KW-1003">Cell membrane</keyword>
<evidence type="ECO:0000256" key="7">
    <source>
        <dbReference type="ARBA" id="ARBA00022927"/>
    </source>
</evidence>
<dbReference type="PANTHER" id="PTHR33446">
    <property type="entry name" value="PROTEIN TONB-RELATED"/>
    <property type="match status" value="1"/>
</dbReference>
<dbReference type="Pfam" id="PF03544">
    <property type="entry name" value="TonB_C"/>
    <property type="match status" value="1"/>
</dbReference>
<dbReference type="PANTHER" id="PTHR33446:SF2">
    <property type="entry name" value="PROTEIN TONB"/>
    <property type="match status" value="1"/>
</dbReference>
<proteinExistence type="inferred from homology"/>
<comment type="caution">
    <text evidence="13">The sequence shown here is derived from an EMBL/GenBank/DDBJ whole genome shotgun (WGS) entry which is preliminary data.</text>
</comment>
<feature type="domain" description="TonB C-terminal" evidence="12">
    <location>
        <begin position="91"/>
        <end position="184"/>
    </location>
</feature>
<keyword evidence="5" id="KW-0997">Cell inner membrane</keyword>
<dbReference type="Gene3D" id="3.30.1150.10">
    <property type="match status" value="1"/>
</dbReference>
<evidence type="ECO:0000256" key="4">
    <source>
        <dbReference type="ARBA" id="ARBA00022475"/>
    </source>
</evidence>
<keyword evidence="7" id="KW-0653">Protein transport</keyword>
<evidence type="ECO:0000313" key="14">
    <source>
        <dbReference type="Proteomes" id="UP000050902"/>
    </source>
</evidence>
<dbReference type="InterPro" id="IPR006260">
    <property type="entry name" value="TonB/TolA_C"/>
</dbReference>
<dbReference type="EMBL" id="LDJG01000011">
    <property type="protein sequence ID" value="KRG57747.1"/>
    <property type="molecule type" value="Genomic_DNA"/>
</dbReference>
<dbReference type="InterPro" id="IPR037682">
    <property type="entry name" value="TonB_C"/>
</dbReference>
<evidence type="ECO:0000256" key="3">
    <source>
        <dbReference type="ARBA" id="ARBA00022448"/>
    </source>
</evidence>
<evidence type="ECO:0000256" key="6">
    <source>
        <dbReference type="ARBA" id="ARBA00022692"/>
    </source>
</evidence>
<evidence type="ECO:0000313" key="13">
    <source>
        <dbReference type="EMBL" id="KRG57747.1"/>
    </source>
</evidence>
<feature type="transmembrane region" description="Helical" evidence="11">
    <location>
        <begin position="26"/>
        <end position="44"/>
    </location>
</feature>
<keyword evidence="6 11" id="KW-0812">Transmembrane</keyword>